<keyword evidence="2" id="KW-1133">Transmembrane helix</keyword>
<dbReference type="EMBL" id="CADCUY010000298">
    <property type="protein sequence ID" value="CAA9411636.1"/>
    <property type="molecule type" value="Genomic_DNA"/>
</dbReference>
<keyword evidence="2" id="KW-0472">Membrane</keyword>
<evidence type="ECO:0000256" key="2">
    <source>
        <dbReference type="SAM" id="Phobius"/>
    </source>
</evidence>
<feature type="transmembrane region" description="Helical" evidence="2">
    <location>
        <begin position="80"/>
        <end position="97"/>
    </location>
</feature>
<name>A0A6J4PC36_9ACTN</name>
<organism evidence="3">
    <name type="scientific">uncultured Quadrisphaera sp</name>
    <dbReference type="NCBI Taxonomy" id="904978"/>
    <lineage>
        <taxon>Bacteria</taxon>
        <taxon>Bacillati</taxon>
        <taxon>Actinomycetota</taxon>
        <taxon>Actinomycetes</taxon>
        <taxon>Kineosporiales</taxon>
        <taxon>Kineosporiaceae</taxon>
        <taxon>Quadrisphaera</taxon>
        <taxon>environmental samples</taxon>
    </lineage>
</organism>
<protein>
    <recommendedName>
        <fullName evidence="4">Integral membrane protein</fullName>
    </recommendedName>
</protein>
<proteinExistence type="predicted"/>
<gene>
    <name evidence="3" type="ORF">AVDCRST_MAG35-1463</name>
</gene>
<evidence type="ECO:0008006" key="4">
    <source>
        <dbReference type="Google" id="ProtNLM"/>
    </source>
</evidence>
<evidence type="ECO:0000313" key="3">
    <source>
        <dbReference type="EMBL" id="CAA9411636.1"/>
    </source>
</evidence>
<sequence>MMGPVTGRLLRWARGQAARLRRDGRPAVSWAVRLTGAAVASYAVALLLLTSSAPLLAPLTALLVVQLTPVSLLVSGLDRIASVVAGVALAVTFAAVFDRLTWWSLGLVIAASIVVGQVLRLGANLIEVPISAMLVMGAYGTEAAAGERIVETLIGAAVGVTTTLLLPPSIPVGGAGRALRHLGEDVADLLERAGDDVGALGRDGPDFAAAATSWLDEARRIDRGVPDVLSALLRAEEARRLNLRSLATPDSGPGLRHGMEALERSAVAVRSMFRSFLDARATSAWYDEDLGPDVRAATSLVLHELSAAVRAFGRLTDAESQAARTARAARAPVPRAERRALHEALEGLREAQARLVELVLVDDPDFTELNAAMLTTVRRLLAELDLDERLQHLDRARGAARRGRRPPPAGPRGK</sequence>
<dbReference type="AlphaFoldDB" id="A0A6J4PC36"/>
<keyword evidence="2" id="KW-0812">Transmembrane</keyword>
<accession>A0A6J4PC36</accession>
<feature type="transmembrane region" description="Helical" evidence="2">
    <location>
        <begin position="103"/>
        <end position="123"/>
    </location>
</feature>
<feature type="region of interest" description="Disordered" evidence="1">
    <location>
        <begin position="395"/>
        <end position="414"/>
    </location>
</feature>
<feature type="non-terminal residue" evidence="3">
    <location>
        <position position="414"/>
    </location>
</feature>
<reference evidence="3" key="1">
    <citation type="submission" date="2020-02" db="EMBL/GenBank/DDBJ databases">
        <authorList>
            <person name="Meier V. D."/>
        </authorList>
    </citation>
    <scope>NUCLEOTIDE SEQUENCE</scope>
    <source>
        <strain evidence="3">AVDCRST_MAG35</strain>
    </source>
</reference>
<evidence type="ECO:0000256" key="1">
    <source>
        <dbReference type="SAM" id="MobiDB-lite"/>
    </source>
</evidence>